<dbReference type="EMBL" id="VUOB01000051">
    <property type="protein sequence ID" value="KAA2256532.1"/>
    <property type="molecule type" value="Genomic_DNA"/>
</dbReference>
<dbReference type="Proteomes" id="UP000323454">
    <property type="component" value="Unassembled WGS sequence"/>
</dbReference>
<reference evidence="2 3" key="2">
    <citation type="submission" date="2019-09" db="EMBL/GenBank/DDBJ databases">
        <authorList>
            <person name="Jin C."/>
        </authorList>
    </citation>
    <scope>NUCLEOTIDE SEQUENCE [LARGE SCALE GENOMIC DNA]</scope>
    <source>
        <strain evidence="2 3">AN110305</strain>
    </source>
</reference>
<dbReference type="Pfam" id="PF19054">
    <property type="entry name" value="DUF5753"/>
    <property type="match status" value="1"/>
</dbReference>
<comment type="caution">
    <text evidence="2">The sequence shown here is derived from an EMBL/GenBank/DDBJ whole genome shotgun (WGS) entry which is preliminary data.</text>
</comment>
<keyword evidence="3" id="KW-1185">Reference proteome</keyword>
<dbReference type="OrthoDB" id="3672921at2"/>
<dbReference type="GO" id="GO:0003677">
    <property type="term" value="F:DNA binding"/>
    <property type="evidence" value="ECO:0007669"/>
    <property type="project" value="InterPro"/>
</dbReference>
<dbReference type="InterPro" id="IPR043917">
    <property type="entry name" value="DUF5753"/>
</dbReference>
<dbReference type="AlphaFoldDB" id="A0A5B2X067"/>
<evidence type="ECO:0000313" key="2">
    <source>
        <dbReference type="EMBL" id="KAA2256532.1"/>
    </source>
</evidence>
<dbReference type="InterPro" id="IPR001387">
    <property type="entry name" value="Cro/C1-type_HTH"/>
</dbReference>
<gene>
    <name evidence="2" type="ORF">F0L68_26210</name>
</gene>
<dbReference type="CDD" id="cd00093">
    <property type="entry name" value="HTH_XRE"/>
    <property type="match status" value="1"/>
</dbReference>
<dbReference type="Pfam" id="PF13560">
    <property type="entry name" value="HTH_31"/>
    <property type="match status" value="1"/>
</dbReference>
<dbReference type="SUPFAM" id="SSF47413">
    <property type="entry name" value="lambda repressor-like DNA-binding domains"/>
    <property type="match status" value="1"/>
</dbReference>
<protein>
    <submittedName>
        <fullName evidence="2">Helix-turn-helix domain-containing protein</fullName>
    </submittedName>
</protein>
<evidence type="ECO:0000313" key="3">
    <source>
        <dbReference type="Proteomes" id="UP000323454"/>
    </source>
</evidence>
<organism evidence="2 3">
    <name type="scientific">Solihabitans fulvus</name>
    <dbReference type="NCBI Taxonomy" id="1892852"/>
    <lineage>
        <taxon>Bacteria</taxon>
        <taxon>Bacillati</taxon>
        <taxon>Actinomycetota</taxon>
        <taxon>Actinomycetes</taxon>
        <taxon>Pseudonocardiales</taxon>
        <taxon>Pseudonocardiaceae</taxon>
        <taxon>Solihabitans</taxon>
    </lineage>
</organism>
<evidence type="ECO:0000259" key="1">
    <source>
        <dbReference type="Pfam" id="PF19054"/>
    </source>
</evidence>
<name>A0A5B2X067_9PSEU</name>
<feature type="domain" description="DUF5753" evidence="1">
    <location>
        <begin position="94"/>
        <end position="269"/>
    </location>
</feature>
<proteinExistence type="predicted"/>
<sequence length="285" mass="31850">MRMKEQESTVRARELGEALRQAMQRAELNGRTLARRLGWSEPKVSSLLNGRHLVSEVDLSSFLALCGVIGAERAELLRLNREQKHSGEYLTTKLRTLASCEEAALAISNYEAQMIPGLLQTPDYMWGLMRRSKFVREENIAPRVDLRIDRQTIFDRTNPPRCTYFIEEAALRSSVGAPDVMSDQLHHLLRMSVRPYINIQVVPSSAGVHAGLCGAFALMRFDHVNPVVYLETSTSNVFIERPESIAIYEAILSDLSRLALSPGESAHRVATIAAEFAGGETDDHD</sequence>
<reference evidence="2 3" key="1">
    <citation type="submission" date="2019-09" db="EMBL/GenBank/DDBJ databases">
        <title>Goodfellowia gen. nov., a new genus of the Pseudonocardineae related to Actinoalloteichus, containing Goodfellowia coeruleoviolacea gen. nov., comb. nov. gen. nov., comb. nov.</title>
        <authorList>
            <person name="Labeda D."/>
        </authorList>
    </citation>
    <scope>NUCLEOTIDE SEQUENCE [LARGE SCALE GENOMIC DNA]</scope>
    <source>
        <strain evidence="2 3">AN110305</strain>
    </source>
</reference>
<dbReference type="Gene3D" id="1.10.260.40">
    <property type="entry name" value="lambda repressor-like DNA-binding domains"/>
    <property type="match status" value="1"/>
</dbReference>
<accession>A0A5B2X067</accession>
<dbReference type="InterPro" id="IPR010982">
    <property type="entry name" value="Lambda_DNA-bd_dom_sf"/>
</dbReference>